<comment type="caution">
    <text evidence="1">The sequence shown here is derived from an EMBL/GenBank/DDBJ whole genome shotgun (WGS) entry which is preliminary data.</text>
</comment>
<dbReference type="HOGENOM" id="CLU_2220772_0_0_10"/>
<gene>
    <name evidence="1" type="ORF">HMPREF0973_01846</name>
</gene>
<organism evidence="1 2">
    <name type="scientific">Prevotella veroralis F0319</name>
    <dbReference type="NCBI Taxonomy" id="649761"/>
    <lineage>
        <taxon>Bacteria</taxon>
        <taxon>Pseudomonadati</taxon>
        <taxon>Bacteroidota</taxon>
        <taxon>Bacteroidia</taxon>
        <taxon>Bacteroidales</taxon>
        <taxon>Prevotellaceae</taxon>
        <taxon>Prevotella</taxon>
    </lineage>
</organism>
<dbReference type="STRING" id="649761.HMPREF0973_01846"/>
<dbReference type="RefSeq" id="WP_004383522.1">
    <property type="nucleotide sequence ID" value="NZ_GG698714.1"/>
</dbReference>
<dbReference type="Proteomes" id="UP000003327">
    <property type="component" value="Unassembled WGS sequence"/>
</dbReference>
<name>C9MQE6_9BACT</name>
<proteinExistence type="predicted"/>
<evidence type="ECO:0000313" key="2">
    <source>
        <dbReference type="Proteomes" id="UP000003327"/>
    </source>
</evidence>
<dbReference type="eggNOG" id="COG3385">
    <property type="taxonomic scope" value="Bacteria"/>
</dbReference>
<evidence type="ECO:0000313" key="1">
    <source>
        <dbReference type="EMBL" id="EEX18251.1"/>
    </source>
</evidence>
<dbReference type="EMBL" id="ACVA01000045">
    <property type="protein sequence ID" value="EEX18251.1"/>
    <property type="molecule type" value="Genomic_DNA"/>
</dbReference>
<sequence length="106" mass="12711">MMDKVYVDFEVLYWFHKTDAFWICRPKANMRYEIVDHKEAFDVSTGVRGDFTIRLTTYKSPKLYSEYTRKVCYNDAINGNEVEFITNNFEIEALEITNLDRHKMGY</sequence>
<reference evidence="1 2" key="1">
    <citation type="submission" date="2009-09" db="EMBL/GenBank/DDBJ databases">
        <authorList>
            <person name="Weinstock G."/>
            <person name="Sodergren E."/>
            <person name="Clifton S."/>
            <person name="Fulton L."/>
            <person name="Fulton B."/>
            <person name="Courtney L."/>
            <person name="Fronick C."/>
            <person name="Harrison M."/>
            <person name="Strong C."/>
            <person name="Farmer C."/>
            <person name="Delahaunty K."/>
            <person name="Markovic C."/>
            <person name="Hall O."/>
            <person name="Minx P."/>
            <person name="Tomlinson C."/>
            <person name="Mitreva M."/>
            <person name="Nelson J."/>
            <person name="Hou S."/>
            <person name="Wollam A."/>
            <person name="Pepin K.H."/>
            <person name="Johnson M."/>
            <person name="Bhonagiri V."/>
            <person name="Nash W.E."/>
            <person name="Warren W."/>
            <person name="Chinwalla A."/>
            <person name="Mardis E.R."/>
            <person name="Wilson R.K."/>
        </authorList>
    </citation>
    <scope>NUCLEOTIDE SEQUENCE [LARGE SCALE GENOMIC DNA]</scope>
    <source>
        <strain evidence="1 2">F0319</strain>
    </source>
</reference>
<accession>C9MQE6</accession>
<keyword evidence="2" id="KW-1185">Reference proteome</keyword>
<protein>
    <submittedName>
        <fullName evidence="1">Uncharacterized protein</fullName>
    </submittedName>
</protein>
<dbReference type="AlphaFoldDB" id="C9MQE6"/>